<accession>A0ABQ1FST7</accession>
<feature type="signal peptide" evidence="1">
    <location>
        <begin position="1"/>
        <end position="21"/>
    </location>
</feature>
<reference evidence="3" key="1">
    <citation type="journal article" date="2019" name="Int. J. Syst. Evol. Microbiol.">
        <title>The Global Catalogue of Microorganisms (GCM) 10K type strain sequencing project: providing services to taxonomists for standard genome sequencing and annotation.</title>
        <authorList>
            <consortium name="The Broad Institute Genomics Platform"/>
            <consortium name="The Broad Institute Genome Sequencing Center for Infectious Disease"/>
            <person name="Wu L."/>
            <person name="Ma J."/>
        </authorList>
    </citation>
    <scope>NUCLEOTIDE SEQUENCE [LARGE SCALE GENOMIC DNA]</scope>
    <source>
        <strain evidence="3">CGMCC 1.12806</strain>
    </source>
</reference>
<feature type="chain" id="PRO_5046259703" evidence="1">
    <location>
        <begin position="22"/>
        <end position="171"/>
    </location>
</feature>
<name>A0ABQ1FST7_9GAMM</name>
<keyword evidence="3" id="KW-1185">Reference proteome</keyword>
<sequence length="171" mass="19012">MSGLRFVFMIFVFFVSGCSHASDEGYTSGDIGGINHTSATINFVKVNGYGGPNISPFGDGGGYCCVQLPDKWKPGLKAHIEWEVDPHTTPPFPGFKDWENYLIWEKKLKSSFQQHSTIVDIPQYGKERCGLTVHFLPCDQVKVTTSCFGFGTPDYPIKEPRHMKEPASCPV</sequence>
<evidence type="ECO:0000313" key="2">
    <source>
        <dbReference type="EMBL" id="GGA29673.1"/>
    </source>
</evidence>
<dbReference type="Pfam" id="PF11745">
    <property type="entry name" value="DUF3304"/>
    <property type="match status" value="1"/>
</dbReference>
<dbReference type="Proteomes" id="UP000627464">
    <property type="component" value="Unassembled WGS sequence"/>
</dbReference>
<dbReference type="EMBL" id="BMFZ01000001">
    <property type="protein sequence ID" value="GGA29673.1"/>
    <property type="molecule type" value="Genomic_DNA"/>
</dbReference>
<organism evidence="2 3">
    <name type="scientific">Hafnia psychrotolerans</name>
    <dbReference type="NCBI Taxonomy" id="1477018"/>
    <lineage>
        <taxon>Bacteria</taxon>
        <taxon>Pseudomonadati</taxon>
        <taxon>Pseudomonadota</taxon>
        <taxon>Gammaproteobacteria</taxon>
        <taxon>Enterobacterales</taxon>
        <taxon>Hafniaceae</taxon>
        <taxon>Hafnia</taxon>
    </lineage>
</organism>
<gene>
    <name evidence="2" type="ORF">GCM10011328_00150</name>
</gene>
<dbReference type="RefSeq" id="WP_188469208.1">
    <property type="nucleotide sequence ID" value="NZ_BMFZ01000001.1"/>
</dbReference>
<evidence type="ECO:0000256" key="1">
    <source>
        <dbReference type="SAM" id="SignalP"/>
    </source>
</evidence>
<comment type="caution">
    <text evidence="2">The sequence shown here is derived from an EMBL/GenBank/DDBJ whole genome shotgun (WGS) entry which is preliminary data.</text>
</comment>
<evidence type="ECO:0000313" key="3">
    <source>
        <dbReference type="Proteomes" id="UP000627464"/>
    </source>
</evidence>
<dbReference type="PROSITE" id="PS51257">
    <property type="entry name" value="PROKAR_LIPOPROTEIN"/>
    <property type="match status" value="1"/>
</dbReference>
<dbReference type="InterPro" id="IPR021733">
    <property type="entry name" value="DUF3304"/>
</dbReference>
<keyword evidence="1" id="KW-0732">Signal</keyword>
<protein>
    <submittedName>
        <fullName evidence="2">Membrane protein</fullName>
    </submittedName>
</protein>
<proteinExistence type="predicted"/>